<organism evidence="2 3">
    <name type="scientific">Clarias magur</name>
    <name type="common">Asian catfish</name>
    <name type="synonym">Macropteronotus magur</name>
    <dbReference type="NCBI Taxonomy" id="1594786"/>
    <lineage>
        <taxon>Eukaryota</taxon>
        <taxon>Metazoa</taxon>
        <taxon>Chordata</taxon>
        <taxon>Craniata</taxon>
        <taxon>Vertebrata</taxon>
        <taxon>Euteleostomi</taxon>
        <taxon>Actinopterygii</taxon>
        <taxon>Neopterygii</taxon>
        <taxon>Teleostei</taxon>
        <taxon>Ostariophysi</taxon>
        <taxon>Siluriformes</taxon>
        <taxon>Clariidae</taxon>
        <taxon>Clarias</taxon>
    </lineage>
</organism>
<proteinExistence type="predicted"/>
<dbReference type="PROSITE" id="PS50041">
    <property type="entry name" value="C_TYPE_LECTIN_2"/>
    <property type="match status" value="1"/>
</dbReference>
<name>A0A8J4TJ56_CLAMG</name>
<dbReference type="Proteomes" id="UP000727407">
    <property type="component" value="Unassembled WGS sequence"/>
</dbReference>
<evidence type="ECO:0000259" key="1">
    <source>
        <dbReference type="PROSITE" id="PS50041"/>
    </source>
</evidence>
<dbReference type="InterPro" id="IPR016186">
    <property type="entry name" value="C-type_lectin-like/link_sf"/>
</dbReference>
<dbReference type="Gene3D" id="3.10.100.10">
    <property type="entry name" value="Mannose-Binding Protein A, subunit A"/>
    <property type="match status" value="1"/>
</dbReference>
<dbReference type="PANTHER" id="PTHR45784:SF3">
    <property type="entry name" value="C-TYPE LECTIN DOMAIN FAMILY 4 MEMBER K-LIKE-RELATED"/>
    <property type="match status" value="1"/>
</dbReference>
<evidence type="ECO:0000313" key="2">
    <source>
        <dbReference type="EMBL" id="KAF5891484.1"/>
    </source>
</evidence>
<feature type="domain" description="C-type lectin" evidence="1">
    <location>
        <begin position="16"/>
        <end position="90"/>
    </location>
</feature>
<accession>A0A8J4TJ56</accession>
<dbReference type="EMBL" id="QNUK01000579">
    <property type="protein sequence ID" value="KAF5891484.1"/>
    <property type="molecule type" value="Genomic_DNA"/>
</dbReference>
<protein>
    <submittedName>
        <fullName evidence="2">Macrophage mannose receptor 1-like isoform X1</fullName>
    </submittedName>
</protein>
<gene>
    <name evidence="2" type="ORF">DAT39_018805</name>
</gene>
<dbReference type="AlphaFoldDB" id="A0A8J4TJ56"/>
<dbReference type="Pfam" id="PF00059">
    <property type="entry name" value="Lectin_C"/>
    <property type="match status" value="1"/>
</dbReference>
<dbReference type="InterPro" id="IPR001304">
    <property type="entry name" value="C-type_lectin-like"/>
</dbReference>
<feature type="non-terminal residue" evidence="2">
    <location>
        <position position="90"/>
    </location>
</feature>
<dbReference type="SUPFAM" id="SSF56436">
    <property type="entry name" value="C-type lectin-like"/>
    <property type="match status" value="1"/>
</dbReference>
<comment type="caution">
    <text evidence="2">The sequence shown here is derived from an EMBL/GenBank/DDBJ whole genome shotgun (WGS) entry which is preliminary data.</text>
</comment>
<dbReference type="InterPro" id="IPR016187">
    <property type="entry name" value="CTDL_fold"/>
</dbReference>
<reference evidence="2" key="1">
    <citation type="submission" date="2020-07" db="EMBL/GenBank/DDBJ databases">
        <title>Clarias magur genome sequencing, assembly and annotation.</title>
        <authorList>
            <person name="Kushwaha B."/>
            <person name="Kumar R."/>
            <person name="Das P."/>
            <person name="Joshi C.G."/>
            <person name="Kumar D."/>
            <person name="Nagpure N.S."/>
            <person name="Pandey M."/>
            <person name="Agarwal S."/>
            <person name="Srivastava S."/>
            <person name="Singh M."/>
            <person name="Sahoo L."/>
            <person name="Jayasankar P."/>
            <person name="Meher P.K."/>
            <person name="Koringa P.G."/>
            <person name="Iquebal M.A."/>
            <person name="Das S.P."/>
            <person name="Bit A."/>
            <person name="Patnaik S."/>
            <person name="Patel N."/>
            <person name="Shah T.M."/>
            <person name="Hinsu A."/>
            <person name="Jena J.K."/>
        </authorList>
    </citation>
    <scope>NUCLEOTIDE SEQUENCE</scope>
    <source>
        <strain evidence="2">CIFAMagur01</strain>
        <tissue evidence="2">Testis</tissue>
    </source>
</reference>
<keyword evidence="2" id="KW-0675">Receptor</keyword>
<sequence>MDQKGIFIILLYSVQKTWRDAQIYCREKHTNLASVRNDTENEEIKNMTNDPSSVFWIGLFFDRWTWSDQSQSSFRYWSSNKPSGGLNCAA</sequence>
<evidence type="ECO:0000313" key="3">
    <source>
        <dbReference type="Proteomes" id="UP000727407"/>
    </source>
</evidence>
<keyword evidence="3" id="KW-1185">Reference proteome</keyword>
<dbReference type="PANTHER" id="PTHR45784">
    <property type="entry name" value="C-TYPE LECTIN DOMAIN FAMILY 20 MEMBER A-RELATED"/>
    <property type="match status" value="1"/>
</dbReference>
<dbReference type="OrthoDB" id="6369810at2759"/>